<evidence type="ECO:0000313" key="2">
    <source>
        <dbReference type="Proteomes" id="UP001065047"/>
    </source>
</evidence>
<proteinExistence type="predicted"/>
<dbReference type="Proteomes" id="UP001065047">
    <property type="component" value="Unassembled WGS sequence"/>
</dbReference>
<sequence>MGLYMAQLSPDGKTILAYDPKVSWEHTITIWLKYKEPNNRNSKEIFKLWKKLPGAIDLNMHYDNTLDQYYYDITAGRLVVVDKENYVACQYSPPDKGVCRFEFSAFKKNENDPYYDYGVELASSLSNAKNIVHLVPKIRAMIQSKNYCQKN</sequence>
<evidence type="ECO:0000313" key="1">
    <source>
        <dbReference type="EMBL" id="GBQ77111.1"/>
    </source>
</evidence>
<comment type="caution">
    <text evidence="1">The sequence shown here is derived from an EMBL/GenBank/DDBJ whole genome shotgun (WGS) entry which is preliminary data.</text>
</comment>
<gene>
    <name evidence="1" type="ORF">AA14337_0718</name>
</gene>
<keyword evidence="2" id="KW-1185">Reference proteome</keyword>
<name>A0ABQ0PP43_9PROT</name>
<organism evidence="1 2">
    <name type="scientific">Acetobacter malorum DSM 14337</name>
    <dbReference type="NCBI Taxonomy" id="1307910"/>
    <lineage>
        <taxon>Bacteria</taxon>
        <taxon>Pseudomonadati</taxon>
        <taxon>Pseudomonadota</taxon>
        <taxon>Alphaproteobacteria</taxon>
        <taxon>Acetobacterales</taxon>
        <taxon>Acetobacteraceae</taxon>
        <taxon>Acetobacter</taxon>
    </lineage>
</organism>
<reference evidence="1" key="1">
    <citation type="submission" date="2013-04" db="EMBL/GenBank/DDBJ databases">
        <title>The genome sequencing project of 58 acetic acid bacteria.</title>
        <authorList>
            <person name="Okamoto-Kainuma A."/>
            <person name="Ishikawa M."/>
            <person name="Umino S."/>
            <person name="Koizumi Y."/>
            <person name="Shiwa Y."/>
            <person name="Yoshikawa H."/>
            <person name="Matsutani M."/>
            <person name="Matsushita K."/>
        </authorList>
    </citation>
    <scope>NUCLEOTIDE SEQUENCE</scope>
    <source>
        <strain evidence="1">DSM 14337</strain>
    </source>
</reference>
<accession>A0ABQ0PP43</accession>
<protein>
    <submittedName>
        <fullName evidence="1">Uncharacterized protein</fullName>
    </submittedName>
</protein>
<dbReference type="EMBL" id="BAPF01000005">
    <property type="protein sequence ID" value="GBQ77111.1"/>
    <property type="molecule type" value="Genomic_DNA"/>
</dbReference>